<name>A0A5K4F5N3_SCHMA</name>
<dbReference type="FunCoup" id="A0A5K4F5N3">
    <property type="interactions" value="90"/>
</dbReference>
<keyword evidence="6" id="KW-0862">Zinc</keyword>
<dbReference type="AlphaFoldDB" id="A0A5K4F5N3"/>
<keyword evidence="7 8" id="KW-0472">Membrane</keyword>
<feature type="domain" description="LITAF" evidence="9">
    <location>
        <begin position="18"/>
        <end position="102"/>
    </location>
</feature>
<dbReference type="PROSITE" id="PS51837">
    <property type="entry name" value="LITAF"/>
    <property type="match status" value="1"/>
</dbReference>
<dbReference type="STRING" id="6183.A0A5K4F5N3"/>
<evidence type="ECO:0000256" key="2">
    <source>
        <dbReference type="ARBA" id="ARBA00004481"/>
    </source>
</evidence>
<dbReference type="GO" id="GO:0031902">
    <property type="term" value="C:late endosome membrane"/>
    <property type="evidence" value="ECO:0007669"/>
    <property type="project" value="UniProtKB-SubCell"/>
</dbReference>
<evidence type="ECO:0000256" key="4">
    <source>
        <dbReference type="ARBA" id="ARBA00005975"/>
    </source>
</evidence>
<reference evidence="11" key="2">
    <citation type="submission" date="2019-11" db="UniProtKB">
        <authorList>
            <consortium name="WormBaseParasite"/>
        </authorList>
    </citation>
    <scope>IDENTIFICATION</scope>
    <source>
        <strain evidence="11">Puerto Rican</strain>
    </source>
</reference>
<keyword evidence="10" id="KW-1185">Reference proteome</keyword>
<evidence type="ECO:0000256" key="8">
    <source>
        <dbReference type="SAM" id="Phobius"/>
    </source>
</evidence>
<evidence type="ECO:0000259" key="9">
    <source>
        <dbReference type="PROSITE" id="PS51837"/>
    </source>
</evidence>
<comment type="subcellular location">
    <subcellularLocation>
        <location evidence="2">Endosome membrane</location>
        <topology evidence="2">Peripheral membrane protein</topology>
    </subcellularLocation>
    <subcellularLocation>
        <location evidence="1">Late endosome membrane</location>
    </subcellularLocation>
    <subcellularLocation>
        <location evidence="3">Lysosome membrane</location>
        <topology evidence="3">Peripheral membrane protein</topology>
        <orientation evidence="3">Cytoplasmic side</orientation>
    </subcellularLocation>
</comment>
<dbReference type="PANTHER" id="PTHR23292:SF6">
    <property type="entry name" value="FI16602P1-RELATED"/>
    <property type="match status" value="1"/>
</dbReference>
<dbReference type="InterPro" id="IPR037519">
    <property type="entry name" value="LITAF_fam"/>
</dbReference>
<evidence type="ECO:0000256" key="6">
    <source>
        <dbReference type="ARBA" id="ARBA00022833"/>
    </source>
</evidence>
<evidence type="ECO:0000256" key="1">
    <source>
        <dbReference type="ARBA" id="ARBA00004414"/>
    </source>
</evidence>
<keyword evidence="8" id="KW-1133">Transmembrane helix</keyword>
<protein>
    <submittedName>
        <fullName evidence="11">LITAF domain-containing protein</fullName>
    </submittedName>
</protein>
<evidence type="ECO:0000256" key="5">
    <source>
        <dbReference type="ARBA" id="ARBA00022723"/>
    </source>
</evidence>
<feature type="transmembrane region" description="Helical" evidence="8">
    <location>
        <begin position="55"/>
        <end position="78"/>
    </location>
</feature>
<proteinExistence type="inferred from homology"/>
<comment type="similarity">
    <text evidence="4">Belongs to the CDIP1/LITAF family.</text>
</comment>
<dbReference type="PANTHER" id="PTHR23292">
    <property type="entry name" value="LIPOPOLYSACCHARIDE-INDUCED TUMOR NECROSIS FACTOR-ALPHA FACTOR"/>
    <property type="match status" value="1"/>
</dbReference>
<dbReference type="InParanoid" id="A0A5K4F5N3"/>
<evidence type="ECO:0000313" key="10">
    <source>
        <dbReference type="Proteomes" id="UP000008854"/>
    </source>
</evidence>
<dbReference type="Pfam" id="PF10601">
    <property type="entry name" value="zf-LITAF-like"/>
    <property type="match status" value="1"/>
</dbReference>
<sequence>MQQSQTYNSQLPPSYPMVITDQPMSQVTFSDMPVTLHCPSCGLNTLTSLEYKSGLLTYLACCGICLVGGVLGCCLIPFCVNSCKDVKHVCPHCQRAVGTYHRLGN</sequence>
<dbReference type="GO" id="GO:0005765">
    <property type="term" value="C:lysosomal membrane"/>
    <property type="evidence" value="ECO:0007669"/>
    <property type="project" value="UniProtKB-SubCell"/>
</dbReference>
<dbReference type="WBParaSite" id="Smp_323820.1">
    <property type="protein sequence ID" value="Smp_323820.1"/>
    <property type="gene ID" value="Smp_323820"/>
</dbReference>
<evidence type="ECO:0000256" key="3">
    <source>
        <dbReference type="ARBA" id="ARBA00004630"/>
    </source>
</evidence>
<dbReference type="InterPro" id="IPR006629">
    <property type="entry name" value="LITAF"/>
</dbReference>
<evidence type="ECO:0000313" key="11">
    <source>
        <dbReference type="WBParaSite" id="Smp_323820.1"/>
    </source>
</evidence>
<dbReference type="GO" id="GO:0008270">
    <property type="term" value="F:zinc ion binding"/>
    <property type="evidence" value="ECO:0007669"/>
    <property type="project" value="TreeGrafter"/>
</dbReference>
<keyword evidence="5" id="KW-0479">Metal-binding</keyword>
<reference evidence="10" key="1">
    <citation type="journal article" date="2012" name="PLoS Negl. Trop. Dis.">
        <title>A systematically improved high quality genome and transcriptome of the human blood fluke Schistosoma mansoni.</title>
        <authorList>
            <person name="Protasio A.V."/>
            <person name="Tsai I.J."/>
            <person name="Babbage A."/>
            <person name="Nichol S."/>
            <person name="Hunt M."/>
            <person name="Aslett M.A."/>
            <person name="De Silva N."/>
            <person name="Velarde G.S."/>
            <person name="Anderson T.J."/>
            <person name="Clark R.C."/>
            <person name="Davidson C."/>
            <person name="Dillon G.P."/>
            <person name="Holroyd N.E."/>
            <person name="LoVerde P.T."/>
            <person name="Lloyd C."/>
            <person name="McQuillan J."/>
            <person name="Oliveira G."/>
            <person name="Otto T.D."/>
            <person name="Parker-Manuel S.J."/>
            <person name="Quail M.A."/>
            <person name="Wilson R.A."/>
            <person name="Zerlotini A."/>
            <person name="Dunne D.W."/>
            <person name="Berriman M."/>
        </authorList>
    </citation>
    <scope>NUCLEOTIDE SEQUENCE [LARGE SCALE GENOMIC DNA]</scope>
    <source>
        <strain evidence="10">Puerto Rican</strain>
    </source>
</reference>
<keyword evidence="8" id="KW-0812">Transmembrane</keyword>
<accession>A0A5K4F5N3</accession>
<dbReference type="SMART" id="SM00714">
    <property type="entry name" value="LITAF"/>
    <property type="match status" value="1"/>
</dbReference>
<evidence type="ECO:0000256" key="7">
    <source>
        <dbReference type="ARBA" id="ARBA00023136"/>
    </source>
</evidence>
<organism evidence="10 11">
    <name type="scientific">Schistosoma mansoni</name>
    <name type="common">Blood fluke</name>
    <dbReference type="NCBI Taxonomy" id="6183"/>
    <lineage>
        <taxon>Eukaryota</taxon>
        <taxon>Metazoa</taxon>
        <taxon>Spiralia</taxon>
        <taxon>Lophotrochozoa</taxon>
        <taxon>Platyhelminthes</taxon>
        <taxon>Trematoda</taxon>
        <taxon>Digenea</taxon>
        <taxon>Strigeidida</taxon>
        <taxon>Schistosomatoidea</taxon>
        <taxon>Schistosomatidae</taxon>
        <taxon>Schistosoma</taxon>
    </lineage>
</organism>
<dbReference type="Proteomes" id="UP000008854">
    <property type="component" value="Unassembled WGS sequence"/>
</dbReference>